<name>A0ABX1L3X9_9LACO</name>
<evidence type="ECO:0000256" key="4">
    <source>
        <dbReference type="ARBA" id="ARBA00023284"/>
    </source>
</evidence>
<dbReference type="PANTHER" id="PTHR43110:SF1">
    <property type="entry name" value="THIOL PEROXIDASE"/>
    <property type="match status" value="1"/>
</dbReference>
<evidence type="ECO:0000313" key="6">
    <source>
        <dbReference type="EMBL" id="NLR29715.1"/>
    </source>
</evidence>
<evidence type="ECO:0000256" key="2">
    <source>
        <dbReference type="ARBA" id="ARBA00022862"/>
    </source>
</evidence>
<keyword evidence="1" id="KW-0560">Oxidoreductase</keyword>
<dbReference type="InterPro" id="IPR013766">
    <property type="entry name" value="Thioredoxin_domain"/>
</dbReference>
<dbReference type="SUPFAM" id="SSF52833">
    <property type="entry name" value="Thioredoxin-like"/>
    <property type="match status" value="1"/>
</dbReference>
<keyword evidence="3" id="KW-1015">Disulfide bond</keyword>
<accession>A0ABX1L3X9</accession>
<keyword evidence="1" id="KW-0575">Peroxidase</keyword>
<dbReference type="PANTHER" id="PTHR43110">
    <property type="entry name" value="THIOL PEROXIDASE"/>
    <property type="match status" value="1"/>
</dbReference>
<evidence type="ECO:0000313" key="7">
    <source>
        <dbReference type="Proteomes" id="UP000707477"/>
    </source>
</evidence>
<dbReference type="EMBL" id="JAAVSD010000013">
    <property type="protein sequence ID" value="NLR29715.1"/>
    <property type="molecule type" value="Genomic_DNA"/>
</dbReference>
<dbReference type="InterPro" id="IPR036249">
    <property type="entry name" value="Thioredoxin-like_sf"/>
</dbReference>
<evidence type="ECO:0000256" key="3">
    <source>
        <dbReference type="ARBA" id="ARBA00023157"/>
    </source>
</evidence>
<dbReference type="PROSITE" id="PS51352">
    <property type="entry name" value="THIOREDOXIN_2"/>
    <property type="match status" value="1"/>
</dbReference>
<evidence type="ECO:0000259" key="5">
    <source>
        <dbReference type="PROSITE" id="PS51352"/>
    </source>
</evidence>
<dbReference type="InterPro" id="IPR013740">
    <property type="entry name" value="Redoxin"/>
</dbReference>
<evidence type="ECO:0000256" key="1">
    <source>
        <dbReference type="ARBA" id="ARBA00022559"/>
    </source>
</evidence>
<protein>
    <submittedName>
        <fullName evidence="6">Peroxiredoxin</fullName>
    </submittedName>
</protein>
<dbReference type="Pfam" id="PF08534">
    <property type="entry name" value="Redoxin"/>
    <property type="match status" value="1"/>
</dbReference>
<proteinExistence type="predicted"/>
<keyword evidence="2" id="KW-0049">Antioxidant</keyword>
<keyword evidence="4" id="KW-0676">Redox-active center</keyword>
<dbReference type="InterPro" id="IPR050455">
    <property type="entry name" value="Tpx_Peroxidase_subfamily"/>
</dbReference>
<dbReference type="Proteomes" id="UP000707477">
    <property type="component" value="Unassembled WGS sequence"/>
</dbReference>
<dbReference type="CDD" id="cd03014">
    <property type="entry name" value="PRX_Atyp2cys"/>
    <property type="match status" value="1"/>
</dbReference>
<feature type="domain" description="Thioredoxin" evidence="5">
    <location>
        <begin position="26"/>
        <end position="171"/>
    </location>
</feature>
<dbReference type="InterPro" id="IPR002065">
    <property type="entry name" value="TPX"/>
</dbReference>
<dbReference type="Gene3D" id="3.40.30.10">
    <property type="entry name" value="Glutaredoxin"/>
    <property type="match status" value="1"/>
</dbReference>
<keyword evidence="7" id="KW-1185">Reference proteome</keyword>
<comment type="caution">
    <text evidence="6">The sequence shown here is derived from an EMBL/GenBank/DDBJ whole genome shotgun (WGS) entry which is preliminary data.</text>
</comment>
<reference evidence="6 7" key="1">
    <citation type="submission" date="2020-03" db="EMBL/GenBank/DDBJ databases">
        <authorList>
            <person name="Zhang Z."/>
            <person name="Guo Z."/>
            <person name="Hou Q."/>
            <person name="Shen X."/>
        </authorList>
    </citation>
    <scope>NUCLEOTIDE SEQUENCE [LARGE SCALE GENOMIC DNA]</scope>
    <source>
        <strain evidence="6 7">HBUAS51329</strain>
    </source>
</reference>
<gene>
    <name evidence="6" type="ORF">HEQ44_05910</name>
</gene>
<sequence length="178" mass="19726">MYILKGLICVDVTRLGNTMTLSGTPPEVGDQLPKFKVFDQNNVKVKTANLIGKVTLISVVPDLETPVCTLQTRKFTQQADHYPAAKFCTISNNSIAEQTGWCAAQGVENVDLLSDEELSFGYEMGLYVPNLGNLARSIWIVDETGKIVYRQIVTEQSDEPDYLEAIDALEKLVPRVDL</sequence>
<organism evidence="6 7">
    <name type="scientific">Levilactobacillus tujiorum</name>
    <dbReference type="NCBI Taxonomy" id="2912243"/>
    <lineage>
        <taxon>Bacteria</taxon>
        <taxon>Bacillati</taxon>
        <taxon>Bacillota</taxon>
        <taxon>Bacilli</taxon>
        <taxon>Lactobacillales</taxon>
        <taxon>Lactobacillaceae</taxon>
        <taxon>Levilactobacillus</taxon>
    </lineage>
</organism>